<protein>
    <submittedName>
        <fullName evidence="1">Uncharacterized protein</fullName>
    </submittedName>
</protein>
<organism evidence="1 2">
    <name type="scientific">Trichonephila clavata</name>
    <name type="common">Joro spider</name>
    <name type="synonym">Nephila clavata</name>
    <dbReference type="NCBI Taxonomy" id="2740835"/>
    <lineage>
        <taxon>Eukaryota</taxon>
        <taxon>Metazoa</taxon>
        <taxon>Ecdysozoa</taxon>
        <taxon>Arthropoda</taxon>
        <taxon>Chelicerata</taxon>
        <taxon>Arachnida</taxon>
        <taxon>Araneae</taxon>
        <taxon>Araneomorphae</taxon>
        <taxon>Entelegynae</taxon>
        <taxon>Araneoidea</taxon>
        <taxon>Nephilidae</taxon>
        <taxon>Trichonephila</taxon>
    </lineage>
</organism>
<reference evidence="1" key="1">
    <citation type="submission" date="2020-07" db="EMBL/GenBank/DDBJ databases">
        <title>Multicomponent nature underlies the extraordinary mechanical properties of spider dragline silk.</title>
        <authorList>
            <person name="Kono N."/>
            <person name="Nakamura H."/>
            <person name="Mori M."/>
            <person name="Yoshida Y."/>
            <person name="Ohtoshi R."/>
            <person name="Malay A.D."/>
            <person name="Moran D.A.P."/>
            <person name="Tomita M."/>
            <person name="Numata K."/>
            <person name="Arakawa K."/>
        </authorList>
    </citation>
    <scope>NUCLEOTIDE SEQUENCE</scope>
</reference>
<keyword evidence="2" id="KW-1185">Reference proteome</keyword>
<evidence type="ECO:0000313" key="2">
    <source>
        <dbReference type="Proteomes" id="UP000887116"/>
    </source>
</evidence>
<accession>A0A8X6ICQ1</accession>
<sequence>MGIKSADVIYYTEVKDDSQSKGKMLKKFYVLRTEIKIALETKGMHVTGFEDDDLALDLAFLVDLSEHLTDLN</sequence>
<dbReference type="AlphaFoldDB" id="A0A8X6ICQ1"/>
<gene>
    <name evidence="1" type="ORF">TNCT_525231</name>
</gene>
<dbReference type="EMBL" id="BMAO01001634">
    <property type="protein sequence ID" value="GFQ74880.1"/>
    <property type="molecule type" value="Genomic_DNA"/>
</dbReference>
<comment type="caution">
    <text evidence="1">The sequence shown here is derived from an EMBL/GenBank/DDBJ whole genome shotgun (WGS) entry which is preliminary data.</text>
</comment>
<evidence type="ECO:0000313" key="1">
    <source>
        <dbReference type="EMBL" id="GFQ74880.1"/>
    </source>
</evidence>
<proteinExistence type="predicted"/>
<dbReference type="Proteomes" id="UP000887116">
    <property type="component" value="Unassembled WGS sequence"/>
</dbReference>
<name>A0A8X6ICQ1_TRICU</name>